<evidence type="ECO:0000256" key="5">
    <source>
        <dbReference type="ARBA" id="ARBA00022989"/>
    </source>
</evidence>
<dbReference type="PANTHER" id="PTHR12560:SF0">
    <property type="entry name" value="LD18904P"/>
    <property type="match status" value="1"/>
</dbReference>
<feature type="transmembrane region" description="Helical" evidence="8">
    <location>
        <begin position="124"/>
        <end position="145"/>
    </location>
</feature>
<keyword evidence="6 8" id="KW-0472">Membrane</keyword>
<feature type="domain" description="TLC" evidence="9">
    <location>
        <begin position="1"/>
        <end position="191"/>
    </location>
</feature>
<keyword evidence="4 8" id="KW-0812">Transmembrane</keyword>
<evidence type="ECO:0000256" key="2">
    <source>
        <dbReference type="ARBA" id="ARBA00004760"/>
    </source>
</evidence>
<proteinExistence type="predicted"/>
<feature type="transmembrane region" description="Helical" evidence="8">
    <location>
        <begin position="43"/>
        <end position="63"/>
    </location>
</feature>
<sequence>MWRFSAYVAIVLYGCVVLRNKSWMYDLTECWAAYPNHEVDSSLWWYYIIQTAFYWSLLLSCWFDVKRSDFKQICIHHVITISLLSLSWSTNFVRIGTVVLFLHDISDVAIEFAKLLHYSKCRPLAINIAFAAFLISWFATRVFYFPFVLMRSALFDAPGYIQANYSLLSLAQPLAPRLMILLLFCVRNTFAAGAPSDLRSDDEEEQEKQESQSCQPSCQDQIMLSMQASIRQCKSLSDLTGLTQYCCCKDSSPRYNRIKIMKTRKMLDGLRKRG</sequence>
<keyword evidence="10" id="KW-1185">Reference proteome</keyword>
<name>A0A915EM32_9BILA</name>
<evidence type="ECO:0000256" key="4">
    <source>
        <dbReference type="ARBA" id="ARBA00022692"/>
    </source>
</evidence>
<evidence type="ECO:0000256" key="8">
    <source>
        <dbReference type="SAM" id="Phobius"/>
    </source>
</evidence>
<dbReference type="InterPro" id="IPR016439">
    <property type="entry name" value="Lag1/Lac1-like"/>
</dbReference>
<dbReference type="PANTHER" id="PTHR12560">
    <property type="entry name" value="LONGEVITY ASSURANCE FACTOR 1 LAG1"/>
    <property type="match status" value="1"/>
</dbReference>
<dbReference type="GO" id="GO:0016020">
    <property type="term" value="C:membrane"/>
    <property type="evidence" value="ECO:0007669"/>
    <property type="project" value="UniProtKB-SubCell"/>
</dbReference>
<organism evidence="10 11">
    <name type="scientific">Ditylenchus dipsaci</name>
    <dbReference type="NCBI Taxonomy" id="166011"/>
    <lineage>
        <taxon>Eukaryota</taxon>
        <taxon>Metazoa</taxon>
        <taxon>Ecdysozoa</taxon>
        <taxon>Nematoda</taxon>
        <taxon>Chromadorea</taxon>
        <taxon>Rhabditida</taxon>
        <taxon>Tylenchina</taxon>
        <taxon>Tylenchomorpha</taxon>
        <taxon>Sphaerularioidea</taxon>
        <taxon>Anguinidae</taxon>
        <taxon>Anguininae</taxon>
        <taxon>Ditylenchus</taxon>
    </lineage>
</organism>
<dbReference type="SMART" id="SM00724">
    <property type="entry name" value="TLC"/>
    <property type="match status" value="1"/>
</dbReference>
<evidence type="ECO:0000259" key="9">
    <source>
        <dbReference type="SMART" id="SM00724"/>
    </source>
</evidence>
<accession>A0A915EM32</accession>
<comment type="subcellular location">
    <subcellularLocation>
        <location evidence="1">Membrane</location>
        <topology evidence="1">Multi-pass membrane protein</topology>
    </subcellularLocation>
</comment>
<evidence type="ECO:0000256" key="7">
    <source>
        <dbReference type="SAM" id="MobiDB-lite"/>
    </source>
</evidence>
<dbReference type="WBParaSite" id="jg7739">
    <property type="protein sequence ID" value="jg7739"/>
    <property type="gene ID" value="jg7739"/>
</dbReference>
<dbReference type="AlphaFoldDB" id="A0A915EM32"/>
<reference evidence="11" key="1">
    <citation type="submission" date="2022-11" db="UniProtKB">
        <authorList>
            <consortium name="WormBaseParasite"/>
        </authorList>
    </citation>
    <scope>IDENTIFICATION</scope>
</reference>
<dbReference type="GO" id="GO:0050291">
    <property type="term" value="F:sphingosine N-acyltransferase activity"/>
    <property type="evidence" value="ECO:0007669"/>
    <property type="project" value="InterPro"/>
</dbReference>
<dbReference type="InterPro" id="IPR006634">
    <property type="entry name" value="TLC-dom"/>
</dbReference>
<evidence type="ECO:0000313" key="11">
    <source>
        <dbReference type="WBParaSite" id="jg7739"/>
    </source>
</evidence>
<evidence type="ECO:0000256" key="3">
    <source>
        <dbReference type="ARBA" id="ARBA00004991"/>
    </source>
</evidence>
<feature type="region of interest" description="Disordered" evidence="7">
    <location>
        <begin position="196"/>
        <end position="215"/>
    </location>
</feature>
<comment type="pathway">
    <text evidence="2">Lipid metabolism; sphingolipid metabolism.</text>
</comment>
<dbReference type="Proteomes" id="UP000887574">
    <property type="component" value="Unplaced"/>
</dbReference>
<evidence type="ECO:0000313" key="10">
    <source>
        <dbReference type="Proteomes" id="UP000887574"/>
    </source>
</evidence>
<dbReference type="GO" id="GO:0046513">
    <property type="term" value="P:ceramide biosynthetic process"/>
    <property type="evidence" value="ECO:0007669"/>
    <property type="project" value="InterPro"/>
</dbReference>
<evidence type="ECO:0000256" key="6">
    <source>
        <dbReference type="ARBA" id="ARBA00023136"/>
    </source>
</evidence>
<protein>
    <submittedName>
        <fullName evidence="11">TLC domain-containing protein</fullName>
    </submittedName>
</protein>
<dbReference type="PROSITE" id="PS51257">
    <property type="entry name" value="PROKAR_LIPOPROTEIN"/>
    <property type="match status" value="1"/>
</dbReference>
<comment type="pathway">
    <text evidence="3">Sphingolipid metabolism.</text>
</comment>
<keyword evidence="5 8" id="KW-1133">Transmembrane helix</keyword>
<evidence type="ECO:0000256" key="1">
    <source>
        <dbReference type="ARBA" id="ARBA00004141"/>
    </source>
</evidence>
<dbReference type="Pfam" id="PF03798">
    <property type="entry name" value="TRAM_LAG1_CLN8"/>
    <property type="match status" value="1"/>
</dbReference>